<reference evidence="1" key="1">
    <citation type="submission" date="2021-02" db="EMBL/GenBank/DDBJ databases">
        <authorList>
            <person name="Nowell W R."/>
        </authorList>
    </citation>
    <scope>NUCLEOTIDE SEQUENCE</scope>
</reference>
<dbReference type="AlphaFoldDB" id="A0A8S3BDJ9"/>
<dbReference type="EMBL" id="CAJOBJ010153192">
    <property type="protein sequence ID" value="CAF4815125.1"/>
    <property type="molecule type" value="Genomic_DNA"/>
</dbReference>
<evidence type="ECO:0000313" key="2">
    <source>
        <dbReference type="EMBL" id="CAF4893647.1"/>
    </source>
</evidence>
<name>A0A8S3BDJ9_9BILA</name>
<sequence>MKIKNAKQLEDFQTSQCEDFTFDQCSTSQLTSNDDFSFTFHSNDQ</sequence>
<protein>
    <submittedName>
        <fullName evidence="1">Uncharacterized protein</fullName>
    </submittedName>
</protein>
<organism evidence="1 3">
    <name type="scientific">Rotaria magnacalcarata</name>
    <dbReference type="NCBI Taxonomy" id="392030"/>
    <lineage>
        <taxon>Eukaryota</taxon>
        <taxon>Metazoa</taxon>
        <taxon>Spiralia</taxon>
        <taxon>Gnathifera</taxon>
        <taxon>Rotifera</taxon>
        <taxon>Eurotatoria</taxon>
        <taxon>Bdelloidea</taxon>
        <taxon>Philodinida</taxon>
        <taxon>Philodinidae</taxon>
        <taxon>Rotaria</taxon>
    </lineage>
</organism>
<dbReference type="Proteomes" id="UP000676336">
    <property type="component" value="Unassembled WGS sequence"/>
</dbReference>
<feature type="non-terminal residue" evidence="1">
    <location>
        <position position="45"/>
    </location>
</feature>
<gene>
    <name evidence="1" type="ORF">GIL414_LOCUS47753</name>
    <name evidence="2" type="ORF">SMN809_LOCUS51395</name>
</gene>
<accession>A0A8S3BDJ9</accession>
<dbReference type="EMBL" id="CAJOBI010172191">
    <property type="protein sequence ID" value="CAF4893647.1"/>
    <property type="molecule type" value="Genomic_DNA"/>
</dbReference>
<comment type="caution">
    <text evidence="1">The sequence shown here is derived from an EMBL/GenBank/DDBJ whole genome shotgun (WGS) entry which is preliminary data.</text>
</comment>
<evidence type="ECO:0000313" key="1">
    <source>
        <dbReference type="EMBL" id="CAF4815125.1"/>
    </source>
</evidence>
<dbReference type="Proteomes" id="UP000681720">
    <property type="component" value="Unassembled WGS sequence"/>
</dbReference>
<evidence type="ECO:0000313" key="3">
    <source>
        <dbReference type="Proteomes" id="UP000681720"/>
    </source>
</evidence>
<proteinExistence type="predicted"/>